<proteinExistence type="inferred from homology"/>
<dbReference type="Pfam" id="PF00480">
    <property type="entry name" value="ROK"/>
    <property type="match status" value="1"/>
</dbReference>
<dbReference type="STRING" id="1798480.A2851_04405"/>
<dbReference type="PANTHER" id="PTHR18964:SF149">
    <property type="entry name" value="BIFUNCTIONAL UDP-N-ACETYLGLUCOSAMINE 2-EPIMERASE_N-ACETYLMANNOSAMINE KINASE"/>
    <property type="match status" value="1"/>
</dbReference>
<protein>
    <recommendedName>
        <fullName evidence="4">ROK family protein</fullName>
    </recommendedName>
</protein>
<dbReference type="InterPro" id="IPR000600">
    <property type="entry name" value="ROK"/>
</dbReference>
<evidence type="ECO:0000313" key="2">
    <source>
        <dbReference type="EMBL" id="OGG52901.1"/>
    </source>
</evidence>
<organism evidence="2 3">
    <name type="scientific">Candidatus Kaiserbacteria bacterium RIFCSPHIGHO2_01_FULL_53_29</name>
    <dbReference type="NCBI Taxonomy" id="1798480"/>
    <lineage>
        <taxon>Bacteria</taxon>
        <taxon>Candidatus Kaiseribacteriota</taxon>
    </lineage>
</organism>
<dbReference type="Gene3D" id="3.30.420.40">
    <property type="match status" value="2"/>
</dbReference>
<evidence type="ECO:0000256" key="1">
    <source>
        <dbReference type="ARBA" id="ARBA00006479"/>
    </source>
</evidence>
<comment type="similarity">
    <text evidence="1">Belongs to the ROK (NagC/XylR) family.</text>
</comment>
<evidence type="ECO:0000313" key="3">
    <source>
        <dbReference type="Proteomes" id="UP000176863"/>
    </source>
</evidence>
<dbReference type="CDD" id="cd23763">
    <property type="entry name" value="ASKHA_ATPase_ROK"/>
    <property type="match status" value="1"/>
</dbReference>
<evidence type="ECO:0008006" key="4">
    <source>
        <dbReference type="Google" id="ProtNLM"/>
    </source>
</evidence>
<dbReference type="AlphaFoldDB" id="A0A1F6CV34"/>
<dbReference type="SUPFAM" id="SSF53067">
    <property type="entry name" value="Actin-like ATPase domain"/>
    <property type="match status" value="1"/>
</dbReference>
<comment type="caution">
    <text evidence="2">The sequence shown here is derived from an EMBL/GenBank/DDBJ whole genome shotgun (WGS) entry which is preliminary data.</text>
</comment>
<accession>A0A1F6CV34</accession>
<dbReference type="InterPro" id="IPR043129">
    <property type="entry name" value="ATPase_NBD"/>
</dbReference>
<dbReference type="Proteomes" id="UP000176863">
    <property type="component" value="Unassembled WGS sequence"/>
</dbReference>
<dbReference type="EMBL" id="MFKT01000021">
    <property type="protein sequence ID" value="OGG52901.1"/>
    <property type="molecule type" value="Genomic_DNA"/>
</dbReference>
<gene>
    <name evidence="2" type="ORF">A2851_04405</name>
</gene>
<dbReference type="PANTHER" id="PTHR18964">
    <property type="entry name" value="ROK (REPRESSOR, ORF, KINASE) FAMILY"/>
    <property type="match status" value="1"/>
</dbReference>
<name>A0A1F6CV34_9BACT</name>
<sequence length="289" mass="30957">MFIVADIGGTKMRIAGSRDLLTFKEPVILDTPHNYGVGVELVRDTIMHIAGKEAIEALAAGVPGALSDDKRTLQGARHLPLWKEHDLAGDLEKALSTHVHLENDTAQVGLGEAVFGAGKGVAVVVYITVSTGVNGVRIIDGVIDRGRSEIGGQYLQVGDSPRSLEDMISGSAISEKYGVHPREIEKDSPVWEELARITAFGVHNTILHWSPDVVILGGSMFNEIGISVERVRAHVEEIMRKFPTVPEIVHGALTDRGGLWGGLARLRQALPHAKVSAGQVGDVKPVSNS</sequence>
<reference evidence="2 3" key="1">
    <citation type="journal article" date="2016" name="Nat. Commun.">
        <title>Thousands of microbial genomes shed light on interconnected biogeochemical processes in an aquifer system.</title>
        <authorList>
            <person name="Anantharaman K."/>
            <person name="Brown C.T."/>
            <person name="Hug L.A."/>
            <person name="Sharon I."/>
            <person name="Castelle C.J."/>
            <person name="Probst A.J."/>
            <person name="Thomas B.C."/>
            <person name="Singh A."/>
            <person name="Wilkins M.J."/>
            <person name="Karaoz U."/>
            <person name="Brodie E.L."/>
            <person name="Williams K.H."/>
            <person name="Hubbard S.S."/>
            <person name="Banfield J.F."/>
        </authorList>
    </citation>
    <scope>NUCLEOTIDE SEQUENCE [LARGE SCALE GENOMIC DNA]</scope>
</reference>